<evidence type="ECO:0000313" key="10">
    <source>
        <dbReference type="Proteomes" id="UP000054630"/>
    </source>
</evidence>
<dbReference type="Proteomes" id="UP000054630">
    <property type="component" value="Unassembled WGS sequence"/>
</dbReference>
<evidence type="ECO:0000313" key="9">
    <source>
        <dbReference type="EMBL" id="KRX11449.1"/>
    </source>
</evidence>
<name>A0A0V0RAC1_9BILA</name>
<sequence>MSAGFKDKLGAGGYGSVFKCKLRSGHFGAIKLLDSKSNANGEDFISEVATIGRIHHVNVVQLV</sequence>
<dbReference type="PROSITE" id="PS50011">
    <property type="entry name" value="PROTEIN_KINASE_DOM"/>
    <property type="match status" value="1"/>
</dbReference>
<evidence type="ECO:0000256" key="6">
    <source>
        <dbReference type="ARBA" id="ARBA00023136"/>
    </source>
</evidence>
<proteinExistence type="predicted"/>
<evidence type="ECO:0000256" key="2">
    <source>
        <dbReference type="ARBA" id="ARBA00022527"/>
    </source>
</evidence>
<dbReference type="InterPro" id="IPR011009">
    <property type="entry name" value="Kinase-like_dom_sf"/>
</dbReference>
<dbReference type="GO" id="GO:0005524">
    <property type="term" value="F:ATP binding"/>
    <property type="evidence" value="ECO:0007669"/>
    <property type="project" value="InterPro"/>
</dbReference>
<evidence type="ECO:0000256" key="4">
    <source>
        <dbReference type="ARBA" id="ARBA00022729"/>
    </source>
</evidence>
<dbReference type="AlphaFoldDB" id="A0A0V0RAC1"/>
<keyword evidence="9" id="KW-0418">Kinase</keyword>
<comment type="caution">
    <text evidence="9">The sequence shown here is derived from an EMBL/GenBank/DDBJ whole genome shotgun (WGS) entry which is preliminary data.</text>
</comment>
<keyword evidence="7" id="KW-0325">Glycoprotein</keyword>
<dbReference type="OrthoDB" id="1405469at2759"/>
<dbReference type="GO" id="GO:0004674">
    <property type="term" value="F:protein serine/threonine kinase activity"/>
    <property type="evidence" value="ECO:0007669"/>
    <property type="project" value="UniProtKB-KW"/>
</dbReference>
<evidence type="ECO:0000256" key="3">
    <source>
        <dbReference type="ARBA" id="ARBA00022692"/>
    </source>
</evidence>
<comment type="subcellular location">
    <subcellularLocation>
        <location evidence="1">Membrane</location>
        <topology evidence="1">Single-pass type I membrane protein</topology>
    </subcellularLocation>
</comment>
<reference evidence="9 10" key="1">
    <citation type="submission" date="2015-01" db="EMBL/GenBank/DDBJ databases">
        <title>Evolution of Trichinella species and genotypes.</title>
        <authorList>
            <person name="Korhonen P.K."/>
            <person name="Edoardo P."/>
            <person name="Giuseppe L.R."/>
            <person name="Gasser R.B."/>
        </authorList>
    </citation>
    <scope>NUCLEOTIDE SEQUENCE [LARGE SCALE GENOMIC DNA]</scope>
    <source>
        <strain evidence="9">ISS37</strain>
    </source>
</reference>
<gene>
    <name evidence="9" type="ORF">T07_2100</name>
</gene>
<evidence type="ECO:0000256" key="7">
    <source>
        <dbReference type="ARBA" id="ARBA00023180"/>
    </source>
</evidence>
<dbReference type="STRING" id="6336.A0A0V0RAC1"/>
<dbReference type="InterPro" id="IPR000719">
    <property type="entry name" value="Prot_kinase_dom"/>
</dbReference>
<dbReference type="EMBL" id="JYDL01002184">
    <property type="protein sequence ID" value="KRX11449.1"/>
    <property type="molecule type" value="Genomic_DNA"/>
</dbReference>
<keyword evidence="4" id="KW-0732">Signal</keyword>
<evidence type="ECO:0000259" key="8">
    <source>
        <dbReference type="PROSITE" id="PS50011"/>
    </source>
</evidence>
<dbReference type="Gene3D" id="3.30.200.20">
    <property type="entry name" value="Phosphorylase Kinase, domain 1"/>
    <property type="match status" value="1"/>
</dbReference>
<dbReference type="GO" id="GO:0016020">
    <property type="term" value="C:membrane"/>
    <property type="evidence" value="ECO:0007669"/>
    <property type="project" value="UniProtKB-SubCell"/>
</dbReference>
<dbReference type="SUPFAM" id="SSF56112">
    <property type="entry name" value="Protein kinase-like (PK-like)"/>
    <property type="match status" value="1"/>
</dbReference>
<dbReference type="PANTHER" id="PTHR27009">
    <property type="entry name" value="RUST RESISTANCE KINASE LR10-RELATED"/>
    <property type="match status" value="1"/>
</dbReference>
<keyword evidence="10" id="KW-1185">Reference proteome</keyword>
<organism evidence="9 10">
    <name type="scientific">Trichinella nelsoni</name>
    <dbReference type="NCBI Taxonomy" id="6336"/>
    <lineage>
        <taxon>Eukaryota</taxon>
        <taxon>Metazoa</taxon>
        <taxon>Ecdysozoa</taxon>
        <taxon>Nematoda</taxon>
        <taxon>Enoplea</taxon>
        <taxon>Dorylaimia</taxon>
        <taxon>Trichinellida</taxon>
        <taxon>Trichinellidae</taxon>
        <taxon>Trichinella</taxon>
    </lineage>
</organism>
<keyword evidence="9" id="KW-0808">Transferase</keyword>
<keyword evidence="3" id="KW-0812">Transmembrane</keyword>
<feature type="non-terminal residue" evidence="9">
    <location>
        <position position="63"/>
    </location>
</feature>
<keyword evidence="5" id="KW-1133">Transmembrane helix</keyword>
<keyword evidence="9" id="KW-0675">Receptor</keyword>
<evidence type="ECO:0000256" key="5">
    <source>
        <dbReference type="ARBA" id="ARBA00022989"/>
    </source>
</evidence>
<dbReference type="Pfam" id="PF00069">
    <property type="entry name" value="Pkinase"/>
    <property type="match status" value="1"/>
</dbReference>
<keyword evidence="6" id="KW-0472">Membrane</keyword>
<keyword evidence="2" id="KW-0723">Serine/threonine-protein kinase</keyword>
<evidence type="ECO:0000256" key="1">
    <source>
        <dbReference type="ARBA" id="ARBA00004479"/>
    </source>
</evidence>
<accession>A0A0V0RAC1</accession>
<protein>
    <submittedName>
        <fullName evidence="9">Putative receptor-like protein kinase</fullName>
    </submittedName>
</protein>
<feature type="domain" description="Protein kinase" evidence="8">
    <location>
        <begin position="3"/>
        <end position="63"/>
    </location>
</feature>
<dbReference type="InterPro" id="IPR045874">
    <property type="entry name" value="LRK10/LRL21-25-like"/>
</dbReference>